<proteinExistence type="predicted"/>
<name>A0A7C4L0S3_9CHLR</name>
<feature type="domain" description="BioF2-like acetyltransferase" evidence="1">
    <location>
        <begin position="194"/>
        <end position="337"/>
    </location>
</feature>
<protein>
    <submittedName>
        <fullName evidence="2">GNAT family N-acetyltransferase</fullName>
    </submittedName>
</protein>
<accession>A0A7C4L0S3</accession>
<dbReference type="GO" id="GO:0016740">
    <property type="term" value="F:transferase activity"/>
    <property type="evidence" value="ECO:0007669"/>
    <property type="project" value="UniProtKB-KW"/>
</dbReference>
<dbReference type="InterPro" id="IPR038740">
    <property type="entry name" value="BioF2-like_GNAT_dom"/>
</dbReference>
<reference evidence="2" key="1">
    <citation type="journal article" date="2020" name="mSystems">
        <title>Genome- and Community-Level Interaction Insights into Carbon Utilization and Element Cycling Functions of Hydrothermarchaeota in Hydrothermal Sediment.</title>
        <authorList>
            <person name="Zhou Z."/>
            <person name="Liu Y."/>
            <person name="Xu W."/>
            <person name="Pan J."/>
            <person name="Luo Z.H."/>
            <person name="Li M."/>
        </authorList>
    </citation>
    <scope>NUCLEOTIDE SEQUENCE [LARGE SCALE GENOMIC DNA]</scope>
    <source>
        <strain evidence="2">SpSt-556</strain>
    </source>
</reference>
<dbReference type="Pfam" id="PF13480">
    <property type="entry name" value="Acetyltransf_6"/>
    <property type="match status" value="1"/>
</dbReference>
<sequence length="357" mass="41512">MPLRGLCGIIPAVKTLELQLHREWSPALQEEWNALLAESPSHCPFLRFEYLDIWWRRRGGGEWPPESQLALITARQDDRLLGIAPLFWTPQHRGEPALLFLGSIEISDYLDFIAHPADLPAFLDALLPALQELRSDLPFTALDLYNLPEESPTFDVLEAAAARHGWTFEKEFCQPCPSIPLPSDWETYLAGLDKKQRHEIRRKLRRAESLEPPARWYMVTERTALDAEIEALFALMEQDDEKRAFLTPVMRETMREMIGCSFDLGCLRLAFLEVGGEKAAAYLAFDYLQQLWIYNSGFDRRFNDYSPGWVLLSYLIQWAIENRYREFDFMRGGEDYKYRFGARQRCVMRVRLQPPAA</sequence>
<gene>
    <name evidence="2" type="ORF">ENT17_03705</name>
</gene>
<evidence type="ECO:0000259" key="1">
    <source>
        <dbReference type="Pfam" id="PF13480"/>
    </source>
</evidence>
<evidence type="ECO:0000313" key="2">
    <source>
        <dbReference type="EMBL" id="HGS86703.1"/>
    </source>
</evidence>
<dbReference type="EMBL" id="DSXR01000045">
    <property type="protein sequence ID" value="HGS86703.1"/>
    <property type="molecule type" value="Genomic_DNA"/>
</dbReference>
<dbReference type="InterPro" id="IPR016181">
    <property type="entry name" value="Acyl_CoA_acyltransferase"/>
</dbReference>
<dbReference type="AlphaFoldDB" id="A0A7C4L0S3"/>
<dbReference type="SUPFAM" id="SSF55729">
    <property type="entry name" value="Acyl-CoA N-acyltransferases (Nat)"/>
    <property type="match status" value="1"/>
</dbReference>
<comment type="caution">
    <text evidence="2">The sequence shown here is derived from an EMBL/GenBank/DDBJ whole genome shotgun (WGS) entry which is preliminary data.</text>
</comment>
<dbReference type="Gene3D" id="3.40.630.30">
    <property type="match status" value="1"/>
</dbReference>
<organism evidence="2">
    <name type="scientific">Bellilinea caldifistulae</name>
    <dbReference type="NCBI Taxonomy" id="360411"/>
    <lineage>
        <taxon>Bacteria</taxon>
        <taxon>Bacillati</taxon>
        <taxon>Chloroflexota</taxon>
        <taxon>Anaerolineae</taxon>
        <taxon>Anaerolineales</taxon>
        <taxon>Anaerolineaceae</taxon>
        <taxon>Bellilinea</taxon>
    </lineage>
</organism>
<keyword evidence="2" id="KW-0808">Transferase</keyword>